<dbReference type="Pfam" id="PF13490">
    <property type="entry name" value="zf-HC2"/>
    <property type="match status" value="1"/>
</dbReference>
<keyword evidence="1" id="KW-0472">Membrane</keyword>
<keyword evidence="1" id="KW-1133">Transmembrane helix</keyword>
<proteinExistence type="predicted"/>
<accession>A0AA49Q7V7</accession>
<dbReference type="EMBL" id="CP130612">
    <property type="protein sequence ID" value="WKW12268.1"/>
    <property type="molecule type" value="Genomic_DNA"/>
</dbReference>
<feature type="transmembrane region" description="Helical" evidence="1">
    <location>
        <begin position="93"/>
        <end position="112"/>
    </location>
</feature>
<dbReference type="InterPro" id="IPR041916">
    <property type="entry name" value="Anti_sigma_zinc_sf"/>
</dbReference>
<keyword evidence="1" id="KW-0812">Transmembrane</keyword>
<sequence>MRECHETTERDALPLLLRGRLSPSDAARVRAHVASCPACAEDLAVLERAAKLFDMATPRVDVSAIVAKLPAPSQRPALRVERGLARRPLVPRYALAAAASLTLVATLSFAALKGRVFDGTTPATVSPDTAMPVSDVASAAPAPVALVTGAELGELGSSELEALLAELDQFEATIAAEPVSMQRAVVDAPEGL</sequence>
<dbReference type="Gene3D" id="1.10.10.1320">
    <property type="entry name" value="Anti-sigma factor, zinc-finger domain"/>
    <property type="match status" value="1"/>
</dbReference>
<dbReference type="KEGG" id="pspc:Strain318_001552"/>
<organism evidence="3">
    <name type="scientific">Pseudogemmatithrix spongiicola</name>
    <dbReference type="NCBI Taxonomy" id="3062599"/>
    <lineage>
        <taxon>Bacteria</taxon>
        <taxon>Pseudomonadati</taxon>
        <taxon>Gemmatimonadota</taxon>
        <taxon>Gemmatimonadia</taxon>
        <taxon>Gemmatimonadales</taxon>
        <taxon>Gemmatimonadaceae</taxon>
        <taxon>Pseudogemmatithrix</taxon>
    </lineage>
</organism>
<evidence type="ECO:0000313" key="5">
    <source>
        <dbReference type="Proteomes" id="UP001229955"/>
    </source>
</evidence>
<evidence type="ECO:0000313" key="3">
    <source>
        <dbReference type="EMBL" id="WKW12268.1"/>
    </source>
</evidence>
<dbReference type="AlphaFoldDB" id="A0AA49Q4S5"/>
<evidence type="ECO:0000313" key="4">
    <source>
        <dbReference type="EMBL" id="WKW15176.1"/>
    </source>
</evidence>
<evidence type="ECO:0000259" key="2">
    <source>
        <dbReference type="Pfam" id="PF13490"/>
    </source>
</evidence>
<protein>
    <submittedName>
        <fullName evidence="3">Zf-HC2 domain-containing protein</fullName>
    </submittedName>
</protein>
<feature type="domain" description="Putative zinc-finger" evidence="2">
    <location>
        <begin position="10"/>
        <end position="40"/>
    </location>
</feature>
<accession>A0AA49Q4S5</accession>
<dbReference type="InterPro" id="IPR027383">
    <property type="entry name" value="Znf_put"/>
</dbReference>
<reference evidence="3" key="1">
    <citation type="submission" date="2023-07" db="EMBL/GenBank/DDBJ databases">
        <authorList>
            <person name="Haufschild T."/>
            <person name="Kallscheuer N."/>
            <person name="Hammer J."/>
            <person name="Kohn T."/>
            <person name="Kabuu M."/>
            <person name="Jogler M."/>
            <person name="Wohfarth N."/>
            <person name="Heuer A."/>
            <person name="Rohde M."/>
            <person name="van Teeseling M.C.F."/>
            <person name="Jogler C."/>
        </authorList>
    </citation>
    <scope>NUCLEOTIDE SEQUENCE</scope>
    <source>
        <strain evidence="3">Strain 138</strain>
        <strain evidence="4">Strain 318</strain>
    </source>
</reference>
<dbReference type="RefSeq" id="WP_367885145.1">
    <property type="nucleotide sequence ID" value="NZ_CP130612.1"/>
</dbReference>
<evidence type="ECO:0000256" key="1">
    <source>
        <dbReference type="SAM" id="Phobius"/>
    </source>
</evidence>
<dbReference type="EMBL" id="CP130613">
    <property type="protein sequence ID" value="WKW15176.1"/>
    <property type="molecule type" value="Genomic_DNA"/>
</dbReference>
<name>A0AA49Q4S5_9BACT</name>
<dbReference type="Proteomes" id="UP001229955">
    <property type="component" value="Chromosome"/>
</dbReference>
<gene>
    <name evidence="3" type="ORF">Strain138_001552</name>
    <name evidence="4" type="ORF">Strain318_001552</name>
</gene>
<keyword evidence="5" id="KW-1185">Reference proteome</keyword>